<name>A0ABP9VJ20_9BACT</name>
<dbReference type="Proteomes" id="UP001416858">
    <property type="component" value="Unassembled WGS sequence"/>
</dbReference>
<proteinExistence type="predicted"/>
<gene>
    <name evidence="1" type="ORF">Rcae01_00215</name>
</gene>
<sequence>MDLATSLPALSEQLSAAATQRARLTRLRVGMPRLYRHLRRVRDERDVLSRWGQSVNLDELAGQEIVASEITSLLGKVTDVPMNPPGVHAGIQHTYGYLLSRIETPYGFKRDRWIRSTIEDGFGLPSQSLQALPRRGTLLGNLTVFLSQLSLCDQPAVATVGSVAAFKSSELFQVQGTRLLETFRLPKSVSSRARPVSETYQLQTDIFPFRRRLNDTIDSRLLVYSLRKGTEPAKLITTFPISDKTNDELLDPGRLGRRQPIRLRFNAWVDGFPATGVLGERTVNDLC</sequence>
<dbReference type="EMBL" id="BAABRO010000001">
    <property type="protein sequence ID" value="GAA5504776.1"/>
    <property type="molecule type" value="Genomic_DNA"/>
</dbReference>
<evidence type="ECO:0000313" key="1">
    <source>
        <dbReference type="EMBL" id="GAA5504776.1"/>
    </source>
</evidence>
<accession>A0ABP9VJ20</accession>
<evidence type="ECO:0000313" key="2">
    <source>
        <dbReference type="Proteomes" id="UP001416858"/>
    </source>
</evidence>
<reference evidence="1 2" key="1">
    <citation type="submission" date="2024-02" db="EMBL/GenBank/DDBJ databases">
        <title>Rhodopirellula caenicola NBRC 110016.</title>
        <authorList>
            <person name="Ichikawa N."/>
            <person name="Katano-Makiyama Y."/>
            <person name="Hidaka K."/>
        </authorList>
    </citation>
    <scope>NUCLEOTIDE SEQUENCE [LARGE SCALE GENOMIC DNA]</scope>
    <source>
        <strain evidence="1 2">NBRC 110016</strain>
    </source>
</reference>
<organism evidence="1 2">
    <name type="scientific">Novipirellula caenicola</name>
    <dbReference type="NCBI Taxonomy" id="1536901"/>
    <lineage>
        <taxon>Bacteria</taxon>
        <taxon>Pseudomonadati</taxon>
        <taxon>Planctomycetota</taxon>
        <taxon>Planctomycetia</taxon>
        <taxon>Pirellulales</taxon>
        <taxon>Pirellulaceae</taxon>
        <taxon>Novipirellula</taxon>
    </lineage>
</organism>
<comment type="caution">
    <text evidence="1">The sequence shown here is derived from an EMBL/GenBank/DDBJ whole genome shotgun (WGS) entry which is preliminary data.</text>
</comment>
<keyword evidence="2" id="KW-1185">Reference proteome</keyword>
<protein>
    <submittedName>
        <fullName evidence="1">Uncharacterized protein</fullName>
    </submittedName>
</protein>